<feature type="compositionally biased region" description="Basic and acidic residues" evidence="1">
    <location>
        <begin position="752"/>
        <end position="778"/>
    </location>
</feature>
<name>A0ABD3A6B3_9GENT</name>
<feature type="compositionally biased region" description="Basic and acidic residues" evidence="1">
    <location>
        <begin position="984"/>
        <end position="997"/>
    </location>
</feature>
<feature type="region of interest" description="Disordered" evidence="1">
    <location>
        <begin position="212"/>
        <end position="394"/>
    </location>
</feature>
<feature type="compositionally biased region" description="Polar residues" evidence="1">
    <location>
        <begin position="54"/>
        <end position="68"/>
    </location>
</feature>
<feature type="region of interest" description="Disordered" evidence="1">
    <location>
        <begin position="1100"/>
        <end position="1144"/>
    </location>
</feature>
<feature type="compositionally biased region" description="Polar residues" evidence="1">
    <location>
        <begin position="355"/>
        <end position="368"/>
    </location>
</feature>
<reference evidence="2 3" key="1">
    <citation type="submission" date="2024-11" db="EMBL/GenBank/DDBJ databases">
        <title>A near-complete genome assembly of Cinchona calisaya.</title>
        <authorList>
            <person name="Lian D.C."/>
            <person name="Zhao X.W."/>
            <person name="Wei L."/>
        </authorList>
    </citation>
    <scope>NUCLEOTIDE SEQUENCE [LARGE SCALE GENOMIC DNA]</scope>
    <source>
        <tissue evidence="2">Nenye</tissue>
    </source>
</reference>
<feature type="compositionally biased region" description="Basic and acidic residues" evidence="1">
    <location>
        <begin position="1184"/>
        <end position="1208"/>
    </location>
</feature>
<evidence type="ECO:0000313" key="2">
    <source>
        <dbReference type="EMBL" id="KAL3526090.1"/>
    </source>
</evidence>
<comment type="caution">
    <text evidence="2">The sequence shown here is derived from an EMBL/GenBank/DDBJ whole genome shotgun (WGS) entry which is preliminary data.</text>
</comment>
<feature type="compositionally biased region" description="Basic and acidic residues" evidence="1">
    <location>
        <begin position="793"/>
        <end position="811"/>
    </location>
</feature>
<feature type="region of interest" description="Disordered" evidence="1">
    <location>
        <begin position="558"/>
        <end position="584"/>
    </location>
</feature>
<keyword evidence="3" id="KW-1185">Reference proteome</keyword>
<feature type="compositionally biased region" description="Polar residues" evidence="1">
    <location>
        <begin position="848"/>
        <end position="865"/>
    </location>
</feature>
<accession>A0ABD3A6B3</accession>
<proteinExistence type="predicted"/>
<feature type="compositionally biased region" description="Basic and acidic residues" evidence="1">
    <location>
        <begin position="837"/>
        <end position="847"/>
    </location>
</feature>
<feature type="compositionally biased region" description="Basic and acidic residues" evidence="1">
    <location>
        <begin position="295"/>
        <end position="321"/>
    </location>
</feature>
<dbReference type="EMBL" id="JBJUIK010000006">
    <property type="protein sequence ID" value="KAL3526090.1"/>
    <property type="molecule type" value="Genomic_DNA"/>
</dbReference>
<feature type="region of interest" description="Disordered" evidence="1">
    <location>
        <begin position="498"/>
        <end position="521"/>
    </location>
</feature>
<feature type="compositionally biased region" description="Basic and acidic residues" evidence="1">
    <location>
        <begin position="1116"/>
        <end position="1144"/>
    </location>
</feature>
<evidence type="ECO:0000256" key="1">
    <source>
        <dbReference type="SAM" id="MobiDB-lite"/>
    </source>
</evidence>
<feature type="compositionally biased region" description="Basic and acidic residues" evidence="1">
    <location>
        <begin position="44"/>
        <end position="53"/>
    </location>
</feature>
<feature type="compositionally biased region" description="Basic and acidic residues" evidence="1">
    <location>
        <begin position="1020"/>
        <end position="1054"/>
    </location>
</feature>
<feature type="compositionally biased region" description="Basic and acidic residues" evidence="1">
    <location>
        <begin position="867"/>
        <end position="880"/>
    </location>
</feature>
<dbReference type="Proteomes" id="UP001630127">
    <property type="component" value="Unassembled WGS sequence"/>
</dbReference>
<feature type="region of interest" description="Disordered" evidence="1">
    <location>
        <begin position="1"/>
        <end position="153"/>
    </location>
</feature>
<feature type="compositionally biased region" description="Basic and acidic residues" evidence="1">
    <location>
        <begin position="449"/>
        <end position="460"/>
    </location>
</feature>
<feature type="compositionally biased region" description="Basic and acidic residues" evidence="1">
    <location>
        <begin position="926"/>
        <end position="951"/>
    </location>
</feature>
<feature type="region of interest" description="Disordered" evidence="1">
    <location>
        <begin position="752"/>
        <end position="824"/>
    </location>
</feature>
<feature type="region of interest" description="Disordered" evidence="1">
    <location>
        <begin position="1270"/>
        <end position="1291"/>
    </location>
</feature>
<feature type="compositionally biased region" description="Low complexity" evidence="1">
    <location>
        <begin position="466"/>
        <end position="478"/>
    </location>
</feature>
<organism evidence="2 3">
    <name type="scientific">Cinchona calisaya</name>
    <dbReference type="NCBI Taxonomy" id="153742"/>
    <lineage>
        <taxon>Eukaryota</taxon>
        <taxon>Viridiplantae</taxon>
        <taxon>Streptophyta</taxon>
        <taxon>Embryophyta</taxon>
        <taxon>Tracheophyta</taxon>
        <taxon>Spermatophyta</taxon>
        <taxon>Magnoliopsida</taxon>
        <taxon>eudicotyledons</taxon>
        <taxon>Gunneridae</taxon>
        <taxon>Pentapetalae</taxon>
        <taxon>asterids</taxon>
        <taxon>lamiids</taxon>
        <taxon>Gentianales</taxon>
        <taxon>Rubiaceae</taxon>
        <taxon>Cinchonoideae</taxon>
        <taxon>Cinchoneae</taxon>
        <taxon>Cinchona</taxon>
    </lineage>
</organism>
<evidence type="ECO:0000313" key="3">
    <source>
        <dbReference type="Proteomes" id="UP001630127"/>
    </source>
</evidence>
<feature type="region of interest" description="Disordered" evidence="1">
    <location>
        <begin position="837"/>
        <end position="1065"/>
    </location>
</feature>
<feature type="compositionally biased region" description="Basic and acidic residues" evidence="1">
    <location>
        <begin position="121"/>
        <end position="138"/>
    </location>
</feature>
<feature type="compositionally biased region" description="Basic and acidic residues" evidence="1">
    <location>
        <begin position="961"/>
        <end position="976"/>
    </location>
</feature>
<feature type="compositionally biased region" description="Polar residues" evidence="1">
    <location>
        <begin position="262"/>
        <end position="277"/>
    </location>
</feature>
<feature type="compositionally biased region" description="Polar residues" evidence="1">
    <location>
        <begin position="378"/>
        <end position="394"/>
    </location>
</feature>
<feature type="compositionally biased region" description="Basic and acidic residues" evidence="1">
    <location>
        <begin position="887"/>
        <end position="898"/>
    </location>
</feature>
<gene>
    <name evidence="2" type="ORF">ACH5RR_014462</name>
</gene>
<feature type="region of interest" description="Disordered" evidence="1">
    <location>
        <begin position="1182"/>
        <end position="1208"/>
    </location>
</feature>
<sequence length="1323" mass="147071">MATEDDKPQTTFATEKEDKELLTEVSGIPITKLPVAEMNQVEPLHNDIEDRYESTNGKKNTKTDSSNLNKDEYGGSVLEESSIDSVEATSDHSAEVNNVRKGVNTEDGGTGNKFNTTTASFERDPYDTSFPTKEEESSKIASTPENKKLDPEILHFDASVATEITEKEDNSDLSQSTSKQIMCQSDHIEETEGNVQIAEIQPASPVITLTTTEASAATAGPGKMEYEVKSTEDTTKDSDEDVSISSYSEYPNKEDDKEKENAASNKEQLSETENSSYDEPESIREVNIVSMSEENQPKEIHGDNIEEKMHQKDEVSSEEHNFTSQGSHSTESKSGEDLQVENIISMCPKEEADYMNNQEIRGNTSENVATDLEEDQSNGRTTESAKENNSFQEFQMITKANKAVDEANNPELLPIKDLSTVASDEIPEAIITEAAKDVIWEQKLVPVSKESEEIRKRNDELADATNFQSSEENSNNSQAIKEVDCSVDSINILRMPKEEEKRLEEVQVDDKSDIDSHEKPLESNNISYTGLSREEVGNVNIGNILGQALQPQTIEQEHADKESITTESSNLTENEAAGKARSEEVYNSQEQGVKELPKSGEIQTVKCDSANKIKEESCKGITTVPKCESADAVNETNVGLDQTSSAAKVIDNLEALPSVMFPKQEDCKTLNILGNRKDEGTDTHADIVNETSTASFATTLDGAFLQKEENKAPASEFRDSLVEENNGMEASEAEGKEHACEVDYPATIKFENKMELPVEKKTGDEKSLNSYDTSKDGEQLALSQPLEIGNQPNKEDKKNEETTELFTRPDEVLLSELDTENPQVFAKEKEAELEINEVKLEGGRTENGENIQIEESNRIQETPLNDHSIEKIGNKYRSAEDSSCCSPREEIHQKSNREDDLEPEEDPGVKAGGIFVATNNTSSSTKFEEPKTSDATESFMKEMPTEEKFVERPSQVSTADETVKYSTAEEGKEKLNISDTTTYDEFKQVDPGVKADDTTNNASQRTKKQTSDEEQGAEGLHQKAEEILNNHPPEEKKERNVIDTKTRDEMKPEGDTGLNADEISKTIYDGSNSTKFEEAEMNEATQIFIGHLLSIEKVDDGPRQIAEETENYSLAEEGKEERSDKDTTAADQLKPETHTGEKFEELEAIGATQRLQTPLPSEDQVAEGPFQASIAEEVVNYSTAEERKEEKDTIDTTGDELKPEVDSEVKVDEISATTSNAIQRMKFEGTEIFEATQSYRKQSPTKDEGVEEPCQVSTAQEIVNYNPAAEDRERNVKDTEIEKDVHPESVPRIKPDEISEAINNVSVSTMVKEQIQYQVSFLW</sequence>
<feature type="compositionally biased region" description="Basic and acidic residues" evidence="1">
    <location>
        <begin position="224"/>
        <end position="237"/>
    </location>
</feature>
<feature type="compositionally biased region" description="Basic and acidic residues" evidence="1">
    <location>
        <begin position="251"/>
        <end position="261"/>
    </location>
</feature>
<feature type="compositionally biased region" description="Basic and acidic residues" evidence="1">
    <location>
        <begin position="1"/>
        <end position="22"/>
    </location>
</feature>
<feature type="region of interest" description="Disordered" evidence="1">
    <location>
        <begin position="449"/>
        <end position="480"/>
    </location>
</feature>
<protein>
    <submittedName>
        <fullName evidence="2">Uncharacterized protein</fullName>
    </submittedName>
</protein>